<evidence type="ECO:0000313" key="3">
    <source>
        <dbReference type="EMBL" id="GHI24170.1"/>
    </source>
</evidence>
<proteinExistence type="predicted"/>
<dbReference type="EMBL" id="BNDW01000035">
    <property type="protein sequence ID" value="GHI23357.1"/>
    <property type="molecule type" value="Genomic_DNA"/>
</dbReference>
<evidence type="ECO:0000313" key="4">
    <source>
        <dbReference type="Proteomes" id="UP001052739"/>
    </source>
</evidence>
<accession>A0ABQ3PGP0</accession>
<keyword evidence="4" id="KW-1185">Reference proteome</keyword>
<dbReference type="Proteomes" id="UP001052739">
    <property type="component" value="Unassembled WGS sequence"/>
</dbReference>
<comment type="caution">
    <text evidence="3">The sequence shown here is derived from an EMBL/GenBank/DDBJ whole genome shotgun (WGS) entry which is preliminary data.</text>
</comment>
<reference evidence="3" key="1">
    <citation type="submission" date="2024-05" db="EMBL/GenBank/DDBJ databases">
        <title>Whole genome shotgun sequence of Streptomyces hydrogenans NBRC 13475.</title>
        <authorList>
            <person name="Komaki H."/>
            <person name="Tamura T."/>
        </authorList>
    </citation>
    <scope>NUCLEOTIDE SEQUENCE</scope>
    <source>
        <strain evidence="3">NBRC 13475</strain>
    </source>
</reference>
<gene>
    <name evidence="1" type="ORF">Shyd_47170</name>
    <name evidence="2" type="ORF">Shyd_47280</name>
    <name evidence="3" type="ORF">Shyd_55410</name>
</gene>
<dbReference type="RefSeq" id="WP_190223284.1">
    <property type="nucleotide sequence ID" value="NZ_BNBS01000029.1"/>
</dbReference>
<name>A0ABQ3PGP0_9ACTN</name>
<dbReference type="EMBL" id="BNDW01000040">
    <property type="protein sequence ID" value="GHI24170.1"/>
    <property type="molecule type" value="Genomic_DNA"/>
</dbReference>
<sequence length="115" mass="12330">MTRPRPSRLRSRAVTATYDVHSRTDTVQVSAEYVAWRVGTDTTMVAGRDGGASVRQSFWGPLVAGGWMAVGDGYELRRIGGGGSVHPLEAARQVVVGDAFKVPVNGDSTTYKSVF</sequence>
<organism evidence="3 4">
    <name type="scientific">Streptomyces hydrogenans</name>
    <dbReference type="NCBI Taxonomy" id="1873719"/>
    <lineage>
        <taxon>Bacteria</taxon>
        <taxon>Bacillati</taxon>
        <taxon>Actinomycetota</taxon>
        <taxon>Actinomycetes</taxon>
        <taxon>Kitasatosporales</taxon>
        <taxon>Streptomycetaceae</taxon>
        <taxon>Streptomyces</taxon>
    </lineage>
</organism>
<evidence type="ECO:0000313" key="2">
    <source>
        <dbReference type="EMBL" id="GHI23357.1"/>
    </source>
</evidence>
<protein>
    <submittedName>
        <fullName evidence="3">Uncharacterized protein</fullName>
    </submittedName>
</protein>
<dbReference type="EMBL" id="BNDW01000035">
    <property type="protein sequence ID" value="GHI23346.1"/>
    <property type="molecule type" value="Genomic_DNA"/>
</dbReference>
<evidence type="ECO:0000313" key="1">
    <source>
        <dbReference type="EMBL" id="GHI23346.1"/>
    </source>
</evidence>